<feature type="region of interest" description="Disordered" evidence="1">
    <location>
        <begin position="1"/>
        <end position="28"/>
    </location>
</feature>
<proteinExistence type="predicted"/>
<feature type="compositionally biased region" description="Polar residues" evidence="1">
    <location>
        <begin position="10"/>
        <end position="24"/>
    </location>
</feature>
<name>A0ABV8QPG0_9BACT</name>
<keyword evidence="4" id="KW-1185">Reference proteome</keyword>
<gene>
    <name evidence="3" type="ORF">ACFOWM_03925</name>
</gene>
<dbReference type="EMBL" id="JBHSCZ010000001">
    <property type="protein sequence ID" value="MFC4262014.1"/>
    <property type="molecule type" value="Genomic_DNA"/>
</dbReference>
<reference evidence="4" key="1">
    <citation type="journal article" date="2019" name="Int. J. Syst. Evol. Microbiol.">
        <title>The Global Catalogue of Microorganisms (GCM) 10K type strain sequencing project: providing services to taxonomists for standard genome sequencing and annotation.</title>
        <authorList>
            <consortium name="The Broad Institute Genomics Platform"/>
            <consortium name="The Broad Institute Genome Sequencing Center for Infectious Disease"/>
            <person name="Wu L."/>
            <person name="Ma J."/>
        </authorList>
    </citation>
    <scope>NUCLEOTIDE SEQUENCE [LARGE SCALE GENOMIC DNA]</scope>
    <source>
        <strain evidence="4">CECT 8289</strain>
    </source>
</reference>
<comment type="caution">
    <text evidence="3">The sequence shown here is derived from an EMBL/GenBank/DDBJ whole genome shotgun (WGS) entry which is preliminary data.</text>
</comment>
<evidence type="ECO:0000256" key="1">
    <source>
        <dbReference type="SAM" id="MobiDB-lite"/>
    </source>
</evidence>
<evidence type="ECO:0000313" key="3">
    <source>
        <dbReference type="EMBL" id="MFC4262014.1"/>
    </source>
</evidence>
<keyword evidence="2" id="KW-0472">Membrane</keyword>
<keyword evidence="2" id="KW-0812">Transmembrane</keyword>
<evidence type="ECO:0000313" key="4">
    <source>
        <dbReference type="Proteomes" id="UP001595907"/>
    </source>
</evidence>
<accession>A0ABV8QPG0</accession>
<evidence type="ECO:0000256" key="2">
    <source>
        <dbReference type="SAM" id="Phobius"/>
    </source>
</evidence>
<dbReference type="Proteomes" id="UP001595907">
    <property type="component" value="Unassembled WGS sequence"/>
</dbReference>
<keyword evidence="2" id="KW-1133">Transmembrane helix</keyword>
<sequence>MNNDFDHNAPSYNDDNKPNNQNDWKSLHDALHDNDDFETDAEEGLQHINKEALPTIVAQLNTQLHQQIKKKKNINKKKLMDQTSTYITIITILILVVVAYIVIKKLLP</sequence>
<protein>
    <submittedName>
        <fullName evidence="3">Uncharacterized protein</fullName>
    </submittedName>
</protein>
<feature type="transmembrane region" description="Helical" evidence="2">
    <location>
        <begin position="85"/>
        <end position="103"/>
    </location>
</feature>
<organism evidence="3 4">
    <name type="scientific">Ferruginibacter yonginensis</name>
    <dbReference type="NCBI Taxonomy" id="1310416"/>
    <lineage>
        <taxon>Bacteria</taxon>
        <taxon>Pseudomonadati</taxon>
        <taxon>Bacteroidota</taxon>
        <taxon>Chitinophagia</taxon>
        <taxon>Chitinophagales</taxon>
        <taxon>Chitinophagaceae</taxon>
        <taxon>Ferruginibacter</taxon>
    </lineage>
</organism>
<dbReference type="RefSeq" id="WP_379707354.1">
    <property type="nucleotide sequence ID" value="NZ_JBHSCZ010000001.1"/>
</dbReference>